<keyword evidence="3" id="KW-0238">DNA-binding</keyword>
<accession>A0AAD8RWW4</accession>
<feature type="domain" description="TF-B3" evidence="7">
    <location>
        <begin position="46"/>
        <end position="142"/>
    </location>
</feature>
<comment type="caution">
    <text evidence="8">The sequence shown here is derived from an EMBL/GenBank/DDBJ whole genome shotgun (WGS) entry which is preliminary data.</text>
</comment>
<dbReference type="PROSITE" id="PS50863">
    <property type="entry name" value="B3"/>
    <property type="match status" value="1"/>
</dbReference>
<comment type="subcellular location">
    <subcellularLocation>
        <location evidence="1">Nucleus</location>
    </subcellularLocation>
</comment>
<evidence type="ECO:0000256" key="1">
    <source>
        <dbReference type="ARBA" id="ARBA00004123"/>
    </source>
</evidence>
<feature type="region of interest" description="Disordered" evidence="6">
    <location>
        <begin position="1"/>
        <end position="41"/>
    </location>
</feature>
<dbReference type="GO" id="GO:0003677">
    <property type="term" value="F:DNA binding"/>
    <property type="evidence" value="ECO:0007669"/>
    <property type="project" value="UniProtKB-KW"/>
</dbReference>
<protein>
    <recommendedName>
        <fullName evidence="7">TF-B3 domain-containing protein</fullName>
    </recommendedName>
</protein>
<dbReference type="AlphaFoldDB" id="A0AAD8RWW4"/>
<keyword evidence="9" id="KW-1185">Reference proteome</keyword>
<dbReference type="InterPro" id="IPR015300">
    <property type="entry name" value="DNA-bd_pseudobarrel_sf"/>
</dbReference>
<evidence type="ECO:0000256" key="6">
    <source>
        <dbReference type="SAM" id="MobiDB-lite"/>
    </source>
</evidence>
<dbReference type="Gene3D" id="2.40.330.10">
    <property type="entry name" value="DNA-binding pseudobarrel domain"/>
    <property type="match status" value="1"/>
</dbReference>
<organism evidence="8 9">
    <name type="scientific">Lolium multiflorum</name>
    <name type="common">Italian ryegrass</name>
    <name type="synonym">Lolium perenne subsp. multiflorum</name>
    <dbReference type="NCBI Taxonomy" id="4521"/>
    <lineage>
        <taxon>Eukaryota</taxon>
        <taxon>Viridiplantae</taxon>
        <taxon>Streptophyta</taxon>
        <taxon>Embryophyta</taxon>
        <taxon>Tracheophyta</taxon>
        <taxon>Spermatophyta</taxon>
        <taxon>Magnoliopsida</taxon>
        <taxon>Liliopsida</taxon>
        <taxon>Poales</taxon>
        <taxon>Poaceae</taxon>
        <taxon>BOP clade</taxon>
        <taxon>Pooideae</taxon>
        <taxon>Poodae</taxon>
        <taxon>Poeae</taxon>
        <taxon>Poeae Chloroplast Group 2 (Poeae type)</taxon>
        <taxon>Loliodinae</taxon>
        <taxon>Loliinae</taxon>
        <taxon>Lolium</taxon>
    </lineage>
</organism>
<reference evidence="8" key="1">
    <citation type="submission" date="2023-07" db="EMBL/GenBank/DDBJ databases">
        <title>A chromosome-level genome assembly of Lolium multiflorum.</title>
        <authorList>
            <person name="Chen Y."/>
            <person name="Copetti D."/>
            <person name="Kolliker R."/>
            <person name="Studer B."/>
        </authorList>
    </citation>
    <scope>NUCLEOTIDE SEQUENCE</scope>
    <source>
        <strain evidence="8">02402/16</strain>
        <tissue evidence="8">Leaf</tissue>
    </source>
</reference>
<keyword evidence="5" id="KW-0539">Nucleus</keyword>
<dbReference type="EMBL" id="JAUUTY010000005">
    <property type="protein sequence ID" value="KAK1632649.1"/>
    <property type="molecule type" value="Genomic_DNA"/>
</dbReference>
<dbReference type="InterPro" id="IPR050655">
    <property type="entry name" value="Plant_B3_domain"/>
</dbReference>
<feature type="compositionally biased region" description="Gly residues" evidence="6">
    <location>
        <begin position="22"/>
        <end position="33"/>
    </location>
</feature>
<dbReference type="PANTHER" id="PTHR31920:SF111">
    <property type="entry name" value="B3 DOMAIN-CONTAINING PROTEIN OS03G0621600-RELATED"/>
    <property type="match status" value="1"/>
</dbReference>
<dbReference type="GO" id="GO:0005634">
    <property type="term" value="C:nucleus"/>
    <property type="evidence" value="ECO:0007669"/>
    <property type="project" value="UniProtKB-SubCell"/>
</dbReference>
<proteinExistence type="predicted"/>
<dbReference type="SUPFAM" id="SSF101936">
    <property type="entry name" value="DNA-binding pseudobarrel domain"/>
    <property type="match status" value="1"/>
</dbReference>
<evidence type="ECO:0000313" key="9">
    <source>
        <dbReference type="Proteomes" id="UP001231189"/>
    </source>
</evidence>
<gene>
    <name evidence="8" type="ORF">QYE76_006964</name>
</gene>
<evidence type="ECO:0000256" key="4">
    <source>
        <dbReference type="ARBA" id="ARBA00023163"/>
    </source>
</evidence>
<dbReference type="InterPro" id="IPR003340">
    <property type="entry name" value="B3_DNA-bd"/>
</dbReference>
<evidence type="ECO:0000256" key="3">
    <source>
        <dbReference type="ARBA" id="ARBA00023125"/>
    </source>
</evidence>
<dbReference type="CDD" id="cd10017">
    <property type="entry name" value="B3_DNA"/>
    <property type="match status" value="1"/>
</dbReference>
<keyword evidence="2" id="KW-0805">Transcription regulation</keyword>
<sequence>MASSMEEAIGSCGHGHGRHGRGTGGGRGRGGGSSPPPPPSSSIEEHFEFFISIYENPLAKEIFPEKYTQFLEGQKSAKMYLRAADCSPHVSFVEVLFDGEGQMYLNKGWEKFARAHSVKIGSFLHFKYEGDDVLTVKVFDGTMCRRYHHTDSDESN</sequence>
<dbReference type="Pfam" id="PF02362">
    <property type="entry name" value="B3"/>
    <property type="match status" value="1"/>
</dbReference>
<evidence type="ECO:0000256" key="2">
    <source>
        <dbReference type="ARBA" id="ARBA00023015"/>
    </source>
</evidence>
<evidence type="ECO:0000256" key="5">
    <source>
        <dbReference type="ARBA" id="ARBA00023242"/>
    </source>
</evidence>
<keyword evidence="4" id="KW-0804">Transcription</keyword>
<dbReference type="Proteomes" id="UP001231189">
    <property type="component" value="Unassembled WGS sequence"/>
</dbReference>
<evidence type="ECO:0000259" key="7">
    <source>
        <dbReference type="PROSITE" id="PS50863"/>
    </source>
</evidence>
<name>A0AAD8RWW4_LOLMU</name>
<evidence type="ECO:0000313" key="8">
    <source>
        <dbReference type="EMBL" id="KAK1632649.1"/>
    </source>
</evidence>
<dbReference type="PANTHER" id="PTHR31920">
    <property type="entry name" value="B3 DOMAIN-CONTAINING"/>
    <property type="match status" value="1"/>
</dbReference>